<organism evidence="4 6">
    <name type="scientific">Dracunculus medinensis</name>
    <name type="common">Guinea worm</name>
    <dbReference type="NCBI Taxonomy" id="318479"/>
    <lineage>
        <taxon>Eukaryota</taxon>
        <taxon>Metazoa</taxon>
        <taxon>Ecdysozoa</taxon>
        <taxon>Nematoda</taxon>
        <taxon>Chromadorea</taxon>
        <taxon>Rhabditida</taxon>
        <taxon>Spirurina</taxon>
        <taxon>Dracunculoidea</taxon>
        <taxon>Dracunculidae</taxon>
        <taxon>Dracunculus</taxon>
    </lineage>
</organism>
<proteinExistence type="predicted"/>
<feature type="compositionally biased region" description="Polar residues" evidence="1">
    <location>
        <begin position="72"/>
        <end position="96"/>
    </location>
</feature>
<feature type="chain" id="PRO_5033720756" evidence="2">
    <location>
        <begin position="17"/>
        <end position="264"/>
    </location>
</feature>
<dbReference type="AlphaFoldDB" id="A0A0N4UM81"/>
<feature type="signal peptide" evidence="2">
    <location>
        <begin position="1"/>
        <end position="16"/>
    </location>
</feature>
<evidence type="ECO:0000256" key="2">
    <source>
        <dbReference type="SAM" id="SignalP"/>
    </source>
</evidence>
<dbReference type="EMBL" id="UYYG01001224">
    <property type="protein sequence ID" value="VDN60578.1"/>
    <property type="molecule type" value="Genomic_DNA"/>
</dbReference>
<evidence type="ECO:0000313" key="3">
    <source>
        <dbReference type="EMBL" id="VDN60578.1"/>
    </source>
</evidence>
<evidence type="ECO:0000313" key="4">
    <source>
        <dbReference type="Proteomes" id="UP000038040"/>
    </source>
</evidence>
<keyword evidence="5" id="KW-1185">Reference proteome</keyword>
<feature type="region of interest" description="Disordered" evidence="1">
    <location>
        <begin position="72"/>
        <end position="100"/>
    </location>
</feature>
<protein>
    <submittedName>
        <fullName evidence="3 6">Uncharacterized protein</fullName>
    </submittedName>
</protein>
<keyword evidence="2" id="KW-0732">Signal</keyword>
<evidence type="ECO:0000313" key="5">
    <source>
        <dbReference type="Proteomes" id="UP000274756"/>
    </source>
</evidence>
<dbReference type="Proteomes" id="UP000274756">
    <property type="component" value="Unassembled WGS sequence"/>
</dbReference>
<evidence type="ECO:0000313" key="6">
    <source>
        <dbReference type="WBParaSite" id="DME_0000894301-mRNA-1"/>
    </source>
</evidence>
<accession>A0A0N4UM81</accession>
<dbReference type="Proteomes" id="UP000038040">
    <property type="component" value="Unplaced"/>
</dbReference>
<dbReference type="OrthoDB" id="5832735at2759"/>
<dbReference type="WBParaSite" id="DME_0000894301-mRNA-1">
    <property type="protein sequence ID" value="DME_0000894301-mRNA-1"/>
    <property type="gene ID" value="DME_0000894301"/>
</dbReference>
<sequence>MAWLTIFFSLFPTIISENIVLYYPVYPHYVVPKNRQNFELNAPQRIWSQEPDAPSSGIVYLTKDFKELSHVLQSSQSLNDNGESASPNHLSVGNSAQEDEDKNQPFIINNNLMESLNPLKPENQQEFQELAAMDDEEFSVYDDIIKDPPESSVPQKARNLLKSANSVKIFDEIKKIKPQQNRKNQQTTTKQPIRLFLRPKQFTKYHKKDPSKVNSLTIIPTNLVNKSKFFAKRFKSIESSLIRKLPTSQIEGDSIVRPWWKFIR</sequence>
<reference evidence="6" key="1">
    <citation type="submission" date="2017-02" db="UniProtKB">
        <authorList>
            <consortium name="WormBaseParasite"/>
        </authorList>
    </citation>
    <scope>IDENTIFICATION</scope>
</reference>
<gene>
    <name evidence="3" type="ORF">DME_LOCUS10551</name>
</gene>
<name>A0A0N4UM81_DRAME</name>
<evidence type="ECO:0000256" key="1">
    <source>
        <dbReference type="SAM" id="MobiDB-lite"/>
    </source>
</evidence>
<reference evidence="3 5" key="2">
    <citation type="submission" date="2018-11" db="EMBL/GenBank/DDBJ databases">
        <authorList>
            <consortium name="Pathogen Informatics"/>
        </authorList>
    </citation>
    <scope>NUCLEOTIDE SEQUENCE [LARGE SCALE GENOMIC DNA]</scope>
</reference>